<reference evidence="1 2" key="1">
    <citation type="submission" date="2024-02" db="EMBL/GenBank/DDBJ databases">
        <title>First draft genome assembly of two strains of Seiridium cardinale.</title>
        <authorList>
            <person name="Emiliani G."/>
            <person name="Scali E."/>
        </authorList>
    </citation>
    <scope>NUCLEOTIDE SEQUENCE [LARGE SCALE GENOMIC DNA]</scope>
    <source>
        <strain evidence="1 2">BM-138-000479</strain>
    </source>
</reference>
<accession>A0ABR2XLL7</accession>
<evidence type="ECO:0000313" key="1">
    <source>
        <dbReference type="EMBL" id="KAK9774562.1"/>
    </source>
</evidence>
<comment type="caution">
    <text evidence="1">The sequence shown here is derived from an EMBL/GenBank/DDBJ whole genome shotgun (WGS) entry which is preliminary data.</text>
</comment>
<sequence length="194" mass="22427">MSFSQFSTLYEIRRLLHRETEGHSVHSIGTANSVGVVRYLIEQVVLDFRKSCRNGAGGKEELPLCLQEESLYGAKGWKFLDLLNEVLMDFEEALRMLEGDAQSRLRKGGRIEAYGNIGDAASTYEFLMDRLEDWKAIAEEYPDPEHFKVNIDLGWDKLNEYYTKLDETPAYYASAVMNPASRWNYFENIWTDKT</sequence>
<organism evidence="1 2">
    <name type="scientific">Seiridium cardinale</name>
    <dbReference type="NCBI Taxonomy" id="138064"/>
    <lineage>
        <taxon>Eukaryota</taxon>
        <taxon>Fungi</taxon>
        <taxon>Dikarya</taxon>
        <taxon>Ascomycota</taxon>
        <taxon>Pezizomycotina</taxon>
        <taxon>Sordariomycetes</taxon>
        <taxon>Xylariomycetidae</taxon>
        <taxon>Amphisphaeriales</taxon>
        <taxon>Sporocadaceae</taxon>
        <taxon>Seiridium</taxon>
    </lineage>
</organism>
<proteinExistence type="predicted"/>
<gene>
    <name evidence="1" type="ORF">SCAR479_08647</name>
</gene>
<evidence type="ECO:0000313" key="2">
    <source>
        <dbReference type="Proteomes" id="UP001465668"/>
    </source>
</evidence>
<dbReference type="Proteomes" id="UP001465668">
    <property type="component" value="Unassembled WGS sequence"/>
</dbReference>
<keyword evidence="2" id="KW-1185">Reference proteome</keyword>
<protein>
    <submittedName>
        <fullName evidence="1">HAT C-terminal dimerization domain-containing protein</fullName>
    </submittedName>
</protein>
<name>A0ABR2XLL7_9PEZI</name>
<dbReference type="EMBL" id="JARVKM010000040">
    <property type="protein sequence ID" value="KAK9774562.1"/>
    <property type="molecule type" value="Genomic_DNA"/>
</dbReference>